<dbReference type="AlphaFoldDB" id="A0A6I9RYD0"/>
<dbReference type="PRINTS" id="PR00463">
    <property type="entry name" value="EP450I"/>
</dbReference>
<dbReference type="KEGG" id="egu:105054695"/>
<organism evidence="7 8">
    <name type="scientific">Elaeis guineensis var. tenera</name>
    <name type="common">Oil palm</name>
    <dbReference type="NCBI Taxonomy" id="51953"/>
    <lineage>
        <taxon>Eukaryota</taxon>
        <taxon>Viridiplantae</taxon>
        <taxon>Streptophyta</taxon>
        <taxon>Embryophyta</taxon>
        <taxon>Tracheophyta</taxon>
        <taxon>Spermatophyta</taxon>
        <taxon>Magnoliopsida</taxon>
        <taxon>Liliopsida</taxon>
        <taxon>Arecaceae</taxon>
        <taxon>Arecoideae</taxon>
        <taxon>Cocoseae</taxon>
        <taxon>Elaeidinae</taxon>
        <taxon>Elaeis</taxon>
    </lineage>
</organism>
<evidence type="ECO:0000256" key="5">
    <source>
        <dbReference type="PIRSR" id="PIRSR602401-1"/>
    </source>
</evidence>
<dbReference type="GO" id="GO:0020037">
    <property type="term" value="F:heme binding"/>
    <property type="evidence" value="ECO:0007669"/>
    <property type="project" value="InterPro"/>
</dbReference>
<evidence type="ECO:0000256" key="3">
    <source>
        <dbReference type="ARBA" id="ARBA00023002"/>
    </source>
</evidence>
<keyword evidence="2 5" id="KW-0479">Metal-binding</keyword>
<gene>
    <name evidence="8" type="primary">LOC105054695</name>
</gene>
<protein>
    <submittedName>
        <fullName evidence="8">Cytochrome P450 704C1</fullName>
    </submittedName>
</protein>
<keyword evidence="6" id="KW-0812">Transmembrane</keyword>
<dbReference type="OrthoDB" id="1470350at2759"/>
<keyword evidence="3" id="KW-0560">Oxidoreductase</keyword>
<evidence type="ECO:0000313" key="7">
    <source>
        <dbReference type="Proteomes" id="UP000504607"/>
    </source>
</evidence>
<feature type="transmembrane region" description="Helical" evidence="6">
    <location>
        <begin position="308"/>
        <end position="331"/>
    </location>
</feature>
<feature type="binding site" description="axial binding residue" evidence="5">
    <location>
        <position position="465"/>
    </location>
    <ligand>
        <name>heme</name>
        <dbReference type="ChEBI" id="CHEBI:30413"/>
    </ligand>
    <ligandPart>
        <name>Fe</name>
        <dbReference type="ChEBI" id="CHEBI:18248"/>
    </ligandPart>
</feature>
<dbReference type="PRINTS" id="PR00385">
    <property type="entry name" value="P450"/>
</dbReference>
<evidence type="ECO:0000256" key="2">
    <source>
        <dbReference type="ARBA" id="ARBA00022723"/>
    </source>
</evidence>
<dbReference type="InterPro" id="IPR036396">
    <property type="entry name" value="Cyt_P450_sf"/>
</dbReference>
<accession>A0A6I9RYD0</accession>
<evidence type="ECO:0000313" key="8">
    <source>
        <dbReference type="RefSeq" id="XP_010934568.1"/>
    </source>
</evidence>
<keyword evidence="5" id="KW-0349">Heme</keyword>
<proteinExistence type="inferred from homology"/>
<evidence type="ECO:0000256" key="4">
    <source>
        <dbReference type="ARBA" id="ARBA00023004"/>
    </source>
</evidence>
<keyword evidence="6" id="KW-0472">Membrane</keyword>
<dbReference type="PANTHER" id="PTHR24296">
    <property type="entry name" value="CYTOCHROME P450"/>
    <property type="match status" value="1"/>
</dbReference>
<dbReference type="CDD" id="cd11064">
    <property type="entry name" value="CYP86A"/>
    <property type="match status" value="1"/>
</dbReference>
<dbReference type="Proteomes" id="UP000504607">
    <property type="component" value="Chromosome 12"/>
</dbReference>
<dbReference type="GO" id="GO:0016705">
    <property type="term" value="F:oxidoreductase activity, acting on paired donors, with incorporation or reduction of molecular oxygen"/>
    <property type="evidence" value="ECO:0007669"/>
    <property type="project" value="InterPro"/>
</dbReference>
<dbReference type="InterPro" id="IPR002401">
    <property type="entry name" value="Cyt_P450_E_grp-I"/>
</dbReference>
<evidence type="ECO:0000256" key="1">
    <source>
        <dbReference type="ARBA" id="ARBA00010617"/>
    </source>
</evidence>
<sequence length="529" mass="61064">MVDAGTLPLNLPKSPMDFPCFRYSITLIATVIACLCLHTFIKAATKRRHPPVTGSIFHQLYYFSTVHDYHTDLAARFKTFRLFAPTHSLIYTVEPAVVEYILRTNYTNYGKGSYNYENLKDLFGDGIFAVDGEKWRHQRKLASYEFTTKNLRDFSSDVFRSNAARLSLMISKAANSNQAMDIQDLFMRSTLDSIFKIGFGDELDTLSGLSEEGNSFAKAFDDSSDLILWRYIDIFWKIKRFLGIGSEAELKKNIRVIDGFAYKLIRRKTQSMSEQQNDTIKKNDILSRFLVEKKKDPKNLNDKYLRDIILNFIIAGRDTTAVTLSWFFYMLCKHPSLQEKLAREIKEATKTNDSISIVEFTSRLTEEALNKMQYLHAALTETLRIYPAVPEDPKVCFSDDTLPGGFDIKKGDMVCFLPYSMGRMKFLWGVDAEVFRPERWLDENGVFQPENPFKFTAFQAGPRICLGKEFAYRQMKIFAAVLIHFFKFKLSDKSKNAHYKSTITLRINQGLHLFAYHKEPMARSNETSM</sequence>
<dbReference type="Pfam" id="PF00067">
    <property type="entry name" value="p450"/>
    <property type="match status" value="1"/>
</dbReference>
<name>A0A6I9RYD0_ELAGV</name>
<keyword evidence="7" id="KW-1185">Reference proteome</keyword>
<reference evidence="8" key="1">
    <citation type="submission" date="2025-08" db="UniProtKB">
        <authorList>
            <consortium name="RefSeq"/>
        </authorList>
    </citation>
    <scope>IDENTIFICATION</scope>
</reference>
<dbReference type="Gene3D" id="1.10.630.10">
    <property type="entry name" value="Cytochrome P450"/>
    <property type="match status" value="1"/>
</dbReference>
<dbReference type="GO" id="GO:0004497">
    <property type="term" value="F:monooxygenase activity"/>
    <property type="evidence" value="ECO:0007669"/>
    <property type="project" value="InterPro"/>
</dbReference>
<comment type="cofactor">
    <cofactor evidence="5">
        <name>heme</name>
        <dbReference type="ChEBI" id="CHEBI:30413"/>
    </cofactor>
</comment>
<feature type="transmembrane region" description="Helical" evidence="6">
    <location>
        <begin position="20"/>
        <end position="41"/>
    </location>
</feature>
<keyword evidence="6" id="KW-1133">Transmembrane helix</keyword>
<dbReference type="InParanoid" id="A0A6I9RYD0"/>
<dbReference type="SUPFAM" id="SSF48264">
    <property type="entry name" value="Cytochrome P450"/>
    <property type="match status" value="1"/>
</dbReference>
<comment type="similarity">
    <text evidence="1">Belongs to the cytochrome P450 family.</text>
</comment>
<evidence type="ECO:0000256" key="6">
    <source>
        <dbReference type="SAM" id="Phobius"/>
    </source>
</evidence>
<dbReference type="GO" id="GO:0005506">
    <property type="term" value="F:iron ion binding"/>
    <property type="evidence" value="ECO:0007669"/>
    <property type="project" value="InterPro"/>
</dbReference>
<dbReference type="RefSeq" id="XP_010934568.1">
    <property type="nucleotide sequence ID" value="XM_010936266.3"/>
</dbReference>
<keyword evidence="4 5" id="KW-0408">Iron</keyword>
<dbReference type="InterPro" id="IPR001128">
    <property type="entry name" value="Cyt_P450"/>
</dbReference>
<dbReference type="GeneID" id="105054695"/>